<dbReference type="Proteomes" id="UP000000715">
    <property type="component" value="Unplaced"/>
</dbReference>
<dbReference type="InterPro" id="IPR039635">
    <property type="entry name" value="ERMARD"/>
</dbReference>
<evidence type="ECO:0000259" key="2">
    <source>
        <dbReference type="Pfam" id="PF13910"/>
    </source>
</evidence>
<dbReference type="AlphaFoldDB" id="A0A8U0S6I8"/>
<dbReference type="PANTHER" id="PTHR31701">
    <property type="entry name" value="ENDOPLASMIC RETICULUM MEMBRANE-ASSOCIATED RNA DEGRADATION PROTEIN"/>
    <property type="match status" value="1"/>
</dbReference>
<accession>A0A8U0S6I8</accession>
<reference evidence="4" key="1">
    <citation type="submission" date="2025-08" db="UniProtKB">
        <authorList>
            <consortium name="RefSeq"/>
        </authorList>
    </citation>
    <scope>IDENTIFICATION</scope>
    <source>
        <tissue evidence="4">Brain</tissue>
    </source>
</reference>
<dbReference type="CTD" id="55780"/>
<evidence type="ECO:0000256" key="1">
    <source>
        <dbReference type="SAM" id="MobiDB-lite"/>
    </source>
</evidence>
<gene>
    <name evidence="4" type="primary">ERMARD</name>
</gene>
<dbReference type="Pfam" id="PF13910">
    <property type="entry name" value="DUF4209"/>
    <property type="match status" value="1"/>
</dbReference>
<dbReference type="OrthoDB" id="49386at2759"/>
<dbReference type="PANTHER" id="PTHR31701:SF2">
    <property type="entry name" value="ENDOPLASMIC RETICULUM MEMBRANE-ASSOCIATED RNA DEGRADATION PROTEIN"/>
    <property type="match status" value="1"/>
</dbReference>
<dbReference type="GeneID" id="101692984"/>
<sequence>MSVAPRRPLPASRGRAVSGSVPRDPRLGAGRGAALAGMLIEDPMATCLSPPVYDMICKLGFEVRETWDIDCIVTQRGHVCWPTITARVAYTQSGLCALGSPSTAQSLDYRGSVRLLGPVCEAVHSHLLSLTKGQFEIRYVPWLQWTAFPELFPEIFAALESLQGPAISLGLMKLTACLERALGDVLVLLGKDCPFLLRDLLASEELAEVFGRPVMDVLKVFVGSPSGLNLRNVLWHGFASPHEIPPKYCSMMVLLTAGLGQLLKTYLEQTKLVLAHRPSVALANLEEAAVFPGPSCVGGTRTDVPSSGRARSSPQGWVLFLCLLETCLSLASVASWSALTSSSQLWPESLKRRGCTLPPGEPGSPKTLGTPACACSRHASVGEGDGYFTDVTPAVLGLLEDVMRNSAFIRKVMMPYWEAALLGFRSHRFADCAMLLLTQLEAGLRSVFATINQCPRRLLTAESTALYTTFDEILAKDLNDGKINQLPLFLGEPAMEFLWDFLNHQEGPRIRDRLSHGEINLSEFPKEVANQLLAFSGVLLLRFVDEDLSAAFKEEAAIGSLAALADGYSAHFHPVSQLKKQVLSCEESIRVWPLPPLPEVASRSVATSETHACEAFITEILPELLCHLPERSGLVSGCDGLPAGRWPEAIQDLCGTRIRTLFCPRTVLEVVTVLRSIGACCACVSRQVAASAELRHQQWVERSLRSRQRQTYLHMVSSVKLLSPVLHLILLLIALELVNIHMVCGKNPCEYQQYLKFLKSILQYTEKLVAYTSQERNKWSETISLTRAALLKIRNFTEKKQMLIHLAKKSASKGAF</sequence>
<evidence type="ECO:0000313" key="3">
    <source>
        <dbReference type="Proteomes" id="UP000000715"/>
    </source>
</evidence>
<proteinExistence type="predicted"/>
<dbReference type="RefSeq" id="XP_044935912.1">
    <property type="nucleotide sequence ID" value="XM_045079977.1"/>
</dbReference>
<dbReference type="InterPro" id="IPR025209">
    <property type="entry name" value="DUF4209"/>
</dbReference>
<evidence type="ECO:0000313" key="4">
    <source>
        <dbReference type="RefSeq" id="XP_044935912.1"/>
    </source>
</evidence>
<protein>
    <submittedName>
        <fullName evidence="4">Endoplasmic reticulum membrane-associated RNA degradation protein isoform X1</fullName>
    </submittedName>
</protein>
<organism evidence="3 4">
    <name type="scientific">Mustela putorius furo</name>
    <name type="common">European domestic ferret</name>
    <name type="synonym">Mustela furo</name>
    <dbReference type="NCBI Taxonomy" id="9669"/>
    <lineage>
        <taxon>Eukaryota</taxon>
        <taxon>Metazoa</taxon>
        <taxon>Chordata</taxon>
        <taxon>Craniata</taxon>
        <taxon>Vertebrata</taxon>
        <taxon>Euteleostomi</taxon>
        <taxon>Mammalia</taxon>
        <taxon>Eutheria</taxon>
        <taxon>Laurasiatheria</taxon>
        <taxon>Carnivora</taxon>
        <taxon>Caniformia</taxon>
        <taxon>Musteloidea</taxon>
        <taxon>Mustelidae</taxon>
        <taxon>Mustelinae</taxon>
        <taxon>Mustela</taxon>
    </lineage>
</organism>
<keyword evidence="3" id="KW-1185">Reference proteome</keyword>
<feature type="domain" description="DUF4209" evidence="2">
    <location>
        <begin position="178"/>
        <end position="258"/>
    </location>
</feature>
<name>A0A8U0S6I8_MUSPF</name>
<feature type="region of interest" description="Disordered" evidence="1">
    <location>
        <begin position="1"/>
        <end position="25"/>
    </location>
</feature>